<sequence>MEDQKELQLFSTFSSSGTLSEWKSDSTGVPKPKLSNHFEKSSVDLQLSISLQPRSDYVLTMEGGNRFDMKCVKTLKWQAAEQSRVAAAEKEYAEKIRALSKREMELAQWEFARARHMWERAKEEVDKAERLKARITRHRTDSSECMEITCQACNQQFKP</sequence>
<dbReference type="PANTHER" id="PTHR34946:SF2">
    <property type="entry name" value="OS04G0386300 PROTEIN"/>
    <property type="match status" value="1"/>
</dbReference>
<evidence type="ECO:0000313" key="2">
    <source>
        <dbReference type="Proteomes" id="UP000541444"/>
    </source>
</evidence>
<organism evidence="1 2">
    <name type="scientific">Kingdonia uniflora</name>
    <dbReference type="NCBI Taxonomy" id="39325"/>
    <lineage>
        <taxon>Eukaryota</taxon>
        <taxon>Viridiplantae</taxon>
        <taxon>Streptophyta</taxon>
        <taxon>Embryophyta</taxon>
        <taxon>Tracheophyta</taxon>
        <taxon>Spermatophyta</taxon>
        <taxon>Magnoliopsida</taxon>
        <taxon>Ranunculales</taxon>
        <taxon>Circaeasteraceae</taxon>
        <taxon>Kingdonia</taxon>
    </lineage>
</organism>
<dbReference type="PANTHER" id="PTHR34946">
    <property type="entry name" value="OS03G0310200 PROTEIN"/>
    <property type="match status" value="1"/>
</dbReference>
<proteinExistence type="predicted"/>
<reference evidence="1 2" key="1">
    <citation type="journal article" date="2020" name="IScience">
        <title>Genome Sequencing of the Endangered Kingdonia uniflora (Circaeasteraceae, Ranunculales) Reveals Potential Mechanisms of Evolutionary Specialization.</title>
        <authorList>
            <person name="Sun Y."/>
            <person name="Deng T."/>
            <person name="Zhang A."/>
            <person name="Moore M.J."/>
            <person name="Landis J.B."/>
            <person name="Lin N."/>
            <person name="Zhang H."/>
            <person name="Zhang X."/>
            <person name="Huang J."/>
            <person name="Zhang X."/>
            <person name="Sun H."/>
            <person name="Wang H."/>
        </authorList>
    </citation>
    <scope>NUCLEOTIDE SEQUENCE [LARGE SCALE GENOMIC DNA]</scope>
    <source>
        <strain evidence="1">TB1705</strain>
        <tissue evidence="1">Leaf</tissue>
    </source>
</reference>
<dbReference type="EMBL" id="JACGCM010001129">
    <property type="protein sequence ID" value="KAF6161475.1"/>
    <property type="molecule type" value="Genomic_DNA"/>
</dbReference>
<name>A0A7J7N2U7_9MAGN</name>
<gene>
    <name evidence="1" type="ORF">GIB67_009354</name>
</gene>
<evidence type="ECO:0000313" key="1">
    <source>
        <dbReference type="EMBL" id="KAF6161475.1"/>
    </source>
</evidence>
<accession>A0A7J7N2U7</accession>
<dbReference type="OrthoDB" id="19908at2759"/>
<dbReference type="Proteomes" id="UP000541444">
    <property type="component" value="Unassembled WGS sequence"/>
</dbReference>
<dbReference type="AlphaFoldDB" id="A0A7J7N2U7"/>
<dbReference type="GO" id="GO:0009630">
    <property type="term" value="P:gravitropism"/>
    <property type="evidence" value="ECO:0007669"/>
    <property type="project" value="TreeGrafter"/>
</dbReference>
<comment type="caution">
    <text evidence="1">The sequence shown here is derived from an EMBL/GenBank/DDBJ whole genome shotgun (WGS) entry which is preliminary data.</text>
</comment>
<dbReference type="GO" id="GO:0005634">
    <property type="term" value="C:nucleus"/>
    <property type="evidence" value="ECO:0007669"/>
    <property type="project" value="TreeGrafter"/>
</dbReference>
<protein>
    <submittedName>
        <fullName evidence="1">Uncharacterized protein</fullName>
    </submittedName>
</protein>
<keyword evidence="2" id="KW-1185">Reference proteome</keyword>